<keyword evidence="8 17" id="KW-0808">Transferase</keyword>
<evidence type="ECO:0000256" key="11">
    <source>
        <dbReference type="ARBA" id="ARBA00023242"/>
    </source>
</evidence>
<dbReference type="eggNOG" id="KOG2589">
    <property type="taxonomic scope" value="Eukaryota"/>
</dbReference>
<dbReference type="GO" id="GO:0005694">
    <property type="term" value="C:chromosome"/>
    <property type="evidence" value="ECO:0007669"/>
    <property type="project" value="UniProtKB-SubCell"/>
</dbReference>
<feature type="compositionally biased region" description="Acidic residues" evidence="15">
    <location>
        <begin position="851"/>
        <end position="874"/>
    </location>
</feature>
<evidence type="ECO:0000256" key="8">
    <source>
        <dbReference type="ARBA" id="ARBA00022679"/>
    </source>
</evidence>
<dbReference type="CDD" id="cd10524">
    <property type="entry name" value="SET_Suv4-20-like"/>
    <property type="match status" value="1"/>
</dbReference>
<feature type="compositionally biased region" description="Low complexity" evidence="15">
    <location>
        <begin position="314"/>
        <end position="332"/>
    </location>
</feature>
<evidence type="ECO:0000256" key="6">
    <source>
        <dbReference type="ARBA" id="ARBA00022454"/>
    </source>
</evidence>
<feature type="compositionally biased region" description="Low complexity" evidence="15">
    <location>
        <begin position="789"/>
        <end position="807"/>
    </location>
</feature>
<evidence type="ECO:0000256" key="13">
    <source>
        <dbReference type="ARBA" id="ARBA00030653"/>
    </source>
</evidence>
<dbReference type="SUPFAM" id="SSF82199">
    <property type="entry name" value="SET domain"/>
    <property type="match status" value="1"/>
</dbReference>
<reference evidence="17" key="3">
    <citation type="submission" date="2010-09" db="EMBL/GenBank/DDBJ databases">
        <title>Annotation of Gaeumannomyces graminis var. tritici R3-111a-1.</title>
        <authorList>
            <consortium name="The Broad Institute Genome Sequencing Platform"/>
            <person name="Ma L.-J."/>
            <person name="Dead R."/>
            <person name="Young S.K."/>
            <person name="Zeng Q."/>
            <person name="Gargeya S."/>
            <person name="Fitzgerald M."/>
            <person name="Haas B."/>
            <person name="Abouelleil A."/>
            <person name="Alvarado L."/>
            <person name="Arachchi H.M."/>
            <person name="Berlin A."/>
            <person name="Brown A."/>
            <person name="Chapman S.B."/>
            <person name="Chen Z."/>
            <person name="Dunbar C."/>
            <person name="Freedman E."/>
            <person name="Gearin G."/>
            <person name="Gellesch M."/>
            <person name="Goldberg J."/>
            <person name="Griggs A."/>
            <person name="Gujja S."/>
            <person name="Heiman D."/>
            <person name="Howarth C."/>
            <person name="Larson L."/>
            <person name="Lui A."/>
            <person name="MacDonald P.J.P."/>
            <person name="Mehta T."/>
            <person name="Montmayeur A."/>
            <person name="Murphy C."/>
            <person name="Neiman D."/>
            <person name="Pearson M."/>
            <person name="Priest M."/>
            <person name="Roberts A."/>
            <person name="Saif S."/>
            <person name="Shea T."/>
            <person name="Shenoy N."/>
            <person name="Sisk P."/>
            <person name="Stolte C."/>
            <person name="Sykes S."/>
            <person name="Yandava C."/>
            <person name="Wortman J."/>
            <person name="Nusbaum C."/>
            <person name="Birren B."/>
        </authorList>
    </citation>
    <scope>NUCLEOTIDE SEQUENCE</scope>
    <source>
        <strain evidence="17">R3-111a-1</strain>
    </source>
</reference>
<proteinExistence type="predicted"/>
<keyword evidence="19" id="KW-1185">Reference proteome</keyword>
<dbReference type="Proteomes" id="UP000006039">
    <property type="component" value="Unassembled WGS sequence"/>
</dbReference>
<dbReference type="RefSeq" id="XP_009228912.1">
    <property type="nucleotide sequence ID" value="XM_009230648.1"/>
</dbReference>
<dbReference type="PROSITE" id="PS51567">
    <property type="entry name" value="SAM_MT43_SUVAR420_1"/>
    <property type="match status" value="1"/>
</dbReference>
<evidence type="ECO:0000256" key="10">
    <source>
        <dbReference type="ARBA" id="ARBA00022853"/>
    </source>
</evidence>
<reference evidence="19" key="1">
    <citation type="submission" date="2010-07" db="EMBL/GenBank/DDBJ databases">
        <title>The genome sequence of Gaeumannomyces graminis var. tritici strain R3-111a-1.</title>
        <authorList>
            <consortium name="The Broad Institute Genome Sequencing Platform"/>
            <person name="Ma L.-J."/>
            <person name="Dead R."/>
            <person name="Young S."/>
            <person name="Zeng Q."/>
            <person name="Koehrsen M."/>
            <person name="Alvarado L."/>
            <person name="Berlin A."/>
            <person name="Chapman S.B."/>
            <person name="Chen Z."/>
            <person name="Freedman E."/>
            <person name="Gellesch M."/>
            <person name="Goldberg J."/>
            <person name="Griggs A."/>
            <person name="Gujja S."/>
            <person name="Heilman E.R."/>
            <person name="Heiman D."/>
            <person name="Hepburn T."/>
            <person name="Howarth C."/>
            <person name="Jen D."/>
            <person name="Larson L."/>
            <person name="Mehta T."/>
            <person name="Neiman D."/>
            <person name="Pearson M."/>
            <person name="Roberts A."/>
            <person name="Saif S."/>
            <person name="Shea T."/>
            <person name="Shenoy N."/>
            <person name="Sisk P."/>
            <person name="Stolte C."/>
            <person name="Sykes S."/>
            <person name="Walk T."/>
            <person name="White J."/>
            <person name="Yandava C."/>
            <person name="Haas B."/>
            <person name="Nusbaum C."/>
            <person name="Birren B."/>
        </authorList>
    </citation>
    <scope>NUCLEOTIDE SEQUENCE [LARGE SCALE GENOMIC DNA]</scope>
    <source>
        <strain evidence="19">R3-111a-1</strain>
    </source>
</reference>
<evidence type="ECO:0000313" key="17">
    <source>
        <dbReference type="EMBL" id="EJT69864.1"/>
    </source>
</evidence>
<dbReference type="GO" id="GO:0140943">
    <property type="term" value="F:histone H4K20 trimethyltransferase activity"/>
    <property type="evidence" value="ECO:0007669"/>
    <property type="project" value="UniProtKB-EC"/>
</dbReference>
<feature type="region of interest" description="Disordered" evidence="15">
    <location>
        <begin position="502"/>
        <end position="543"/>
    </location>
</feature>
<feature type="compositionally biased region" description="Polar residues" evidence="15">
    <location>
        <begin position="518"/>
        <end position="528"/>
    </location>
</feature>
<reference evidence="17" key="2">
    <citation type="submission" date="2010-07" db="EMBL/GenBank/DDBJ databases">
        <authorList>
            <consortium name="The Broad Institute Genome Sequencing Platform"/>
            <consortium name="Broad Institute Genome Sequencing Center for Infectious Disease"/>
            <person name="Ma L.-J."/>
            <person name="Dead R."/>
            <person name="Young S."/>
            <person name="Zeng Q."/>
            <person name="Koehrsen M."/>
            <person name="Alvarado L."/>
            <person name="Berlin A."/>
            <person name="Chapman S.B."/>
            <person name="Chen Z."/>
            <person name="Freedman E."/>
            <person name="Gellesch M."/>
            <person name="Goldberg J."/>
            <person name="Griggs A."/>
            <person name="Gujja S."/>
            <person name="Heilman E.R."/>
            <person name="Heiman D."/>
            <person name="Hepburn T."/>
            <person name="Howarth C."/>
            <person name="Jen D."/>
            <person name="Larson L."/>
            <person name="Mehta T."/>
            <person name="Neiman D."/>
            <person name="Pearson M."/>
            <person name="Roberts A."/>
            <person name="Saif S."/>
            <person name="Shea T."/>
            <person name="Shenoy N."/>
            <person name="Sisk P."/>
            <person name="Stolte C."/>
            <person name="Sykes S."/>
            <person name="Walk T."/>
            <person name="White J."/>
            <person name="Yandava C."/>
            <person name="Haas B."/>
            <person name="Nusbaum C."/>
            <person name="Birren B."/>
        </authorList>
    </citation>
    <scope>NUCLEOTIDE SEQUENCE</scope>
    <source>
        <strain evidence="17">R3-111a-1</strain>
    </source>
</reference>
<evidence type="ECO:0000256" key="9">
    <source>
        <dbReference type="ARBA" id="ARBA00022691"/>
    </source>
</evidence>
<dbReference type="EC" id="2.1.1.372" evidence="12"/>
<organism evidence="17">
    <name type="scientific">Gaeumannomyces tritici (strain R3-111a-1)</name>
    <name type="common">Wheat and barley take-all root rot fungus</name>
    <name type="synonym">Gaeumannomyces graminis var. tritici</name>
    <dbReference type="NCBI Taxonomy" id="644352"/>
    <lineage>
        <taxon>Eukaryota</taxon>
        <taxon>Fungi</taxon>
        <taxon>Dikarya</taxon>
        <taxon>Ascomycota</taxon>
        <taxon>Pezizomycotina</taxon>
        <taxon>Sordariomycetes</taxon>
        <taxon>Sordariomycetidae</taxon>
        <taxon>Magnaporthales</taxon>
        <taxon>Magnaporthaceae</taxon>
        <taxon>Gaeumannomyces</taxon>
    </lineage>
</organism>
<evidence type="ECO:0000256" key="2">
    <source>
        <dbReference type="ARBA" id="ARBA00004123"/>
    </source>
</evidence>
<evidence type="ECO:0000256" key="15">
    <source>
        <dbReference type="SAM" id="MobiDB-lite"/>
    </source>
</evidence>
<sequence length="916" mass="98598">MPPSKSARKQALTFARLAAYDDILTDALVDHTFYWTSIPKNRPSYHASRGIKQDEITKIIQRHVIIDENIKVAEQKLLATDGLKKFSRSLATPKEKEDFADHLRRYLAIYLPDCPFEVNATNRYTIFTHEASVTARRPISKNETIKGLCGIQVVITPEEEAQLSLRKKDFSLVVSSRNKCTSLFMGPARFANHDCGANARLKTAGQAGMEVQALRDIDIGEEITVTYGDNYFGESNCECLCRTCELRRVNGWAAAGREDGDAPLEKSIEEDAAPYSLRRRRRDESASRAISRTPSVTPDIRPRIRKSKSKMHLSTLDRASTTDSSTAEATGALLKRKRDDPELLATPPETPAKKQKTGHVESLEPAVRALNSPPASSASSQASRQSSVFEGGDSTDPHLSDVTSPEASSPDIDTDHPKQPDDQVPAAVAVERNSAPVIHSPKPLHANRPIQLLKQEDDSSIAPNPETIAPPRDRTAMLSISALLSSSPSDFGSDTGNFKVVSPLMPPPPRPAGDSPCAPSSQTSTSALESGLESGPITPTEASQAGDKLEVLEQIATEHAVALEKLRASQAQTQVNTVTGAVESTGEPDTTSAAPKPGVAAPTRKKRRGPRRSSVAAAADADNGPSSPPAKQRIPGDYTLTPVLLSEPMTAWVHCINCGTAFVQRDAYYTRASCPRCERHSILYGYVWPKTQSDGPHDTEERVLDHRTVHRFLGPEDEARARGKAPPAWIAKRAAAEAARAAAAANKSTGVPARKMSNRGTPSFGPTSLWAKTTAKSTTEPAGGKLQFKVSKTSATSSAIKKTANASGSTNIRKTIAARAAASMLMMKGDGDDVSHISTPPRASRANTVETETETEGDNDDSGDFDDTDADGDEYTEKKVYGVRRSIEAVDAASQCVRRSGRACKATVKATSVTPA</sequence>
<protein>
    <recommendedName>
        <fullName evidence="5">Histone-lysine N-methyltransferase SET9</fullName>
        <ecNumber evidence="12">2.1.1.372</ecNumber>
    </recommendedName>
    <alternativeName>
        <fullName evidence="4">Histone-lysine N-methyltransferase set9</fullName>
    </alternativeName>
    <alternativeName>
        <fullName evidence="13">SET domain protein 9</fullName>
    </alternativeName>
</protein>
<evidence type="ECO:0000256" key="7">
    <source>
        <dbReference type="ARBA" id="ARBA00022603"/>
    </source>
</evidence>
<evidence type="ECO:0000256" key="12">
    <source>
        <dbReference type="ARBA" id="ARBA00024057"/>
    </source>
</evidence>
<feature type="region of interest" description="Disordered" evidence="15">
    <location>
        <begin position="276"/>
        <end position="423"/>
    </location>
</feature>
<feature type="compositionally biased region" description="Polar residues" evidence="15">
    <location>
        <begin position="758"/>
        <end position="780"/>
    </location>
</feature>
<evidence type="ECO:0000259" key="16">
    <source>
        <dbReference type="PROSITE" id="PS50280"/>
    </source>
</evidence>
<feature type="region of interest" description="Disordered" evidence="15">
    <location>
        <begin position="746"/>
        <end position="809"/>
    </location>
</feature>
<feature type="compositionally biased region" description="Low complexity" evidence="15">
    <location>
        <begin position="612"/>
        <end position="625"/>
    </location>
</feature>
<name>J3PGW7_GAET3</name>
<dbReference type="STRING" id="644352.J3PGW7"/>
<dbReference type="Gene3D" id="2.170.270.10">
    <property type="entry name" value="SET domain"/>
    <property type="match status" value="1"/>
</dbReference>
<comment type="function">
    <text evidence="1">Histone methyltransferase that trimethylates 'Lys-20' of histone H4 to form H4K20me3.</text>
</comment>
<dbReference type="AlphaFoldDB" id="J3PGW7"/>
<evidence type="ECO:0000313" key="19">
    <source>
        <dbReference type="Proteomes" id="UP000006039"/>
    </source>
</evidence>
<dbReference type="GO" id="GO:0005634">
    <property type="term" value="C:nucleus"/>
    <property type="evidence" value="ECO:0007669"/>
    <property type="project" value="UniProtKB-SubCell"/>
</dbReference>
<dbReference type="InterPro" id="IPR046341">
    <property type="entry name" value="SET_dom_sf"/>
</dbReference>
<dbReference type="InterPro" id="IPR001214">
    <property type="entry name" value="SET_dom"/>
</dbReference>
<dbReference type="GeneID" id="20353205"/>
<comment type="subcellular location">
    <subcellularLocation>
        <location evidence="3">Chromosome</location>
    </subcellularLocation>
    <subcellularLocation>
        <location evidence="2">Nucleus</location>
    </subcellularLocation>
</comment>
<keyword evidence="10" id="KW-0156">Chromatin regulator</keyword>
<evidence type="ECO:0000256" key="3">
    <source>
        <dbReference type="ARBA" id="ARBA00004286"/>
    </source>
</evidence>
<dbReference type="InterPro" id="IPR025783">
    <property type="entry name" value="Set9_fungi"/>
</dbReference>
<dbReference type="VEuPathDB" id="FungiDB:GGTG_12747"/>
<dbReference type="OrthoDB" id="6627536at2759"/>
<keyword evidence="7 17" id="KW-0489">Methyltransferase</keyword>
<dbReference type="HOGENOM" id="CLU_013724_0_0_1"/>
<dbReference type="PANTHER" id="PTHR12977">
    <property type="entry name" value="SUPPRESSOR OF VARIEGATION 4-20-RELATED"/>
    <property type="match status" value="1"/>
</dbReference>
<dbReference type="Pfam" id="PF00856">
    <property type="entry name" value="SET"/>
    <property type="match status" value="1"/>
</dbReference>
<feature type="compositionally biased region" description="Low complexity" evidence="15">
    <location>
        <begin position="372"/>
        <end position="387"/>
    </location>
</feature>
<feature type="region of interest" description="Disordered" evidence="15">
    <location>
        <begin position="454"/>
        <end position="473"/>
    </location>
</feature>
<dbReference type="EnsemblFungi" id="EJT69864">
    <property type="protein sequence ID" value="EJT69864"/>
    <property type="gene ID" value="GGTG_12747"/>
</dbReference>
<evidence type="ECO:0000313" key="18">
    <source>
        <dbReference type="EnsemblFungi" id="EJT69864"/>
    </source>
</evidence>
<gene>
    <name evidence="18" type="primary">20353205</name>
    <name evidence="17" type="ORF">GGTG_12747</name>
</gene>
<feature type="region of interest" description="Disordered" evidence="15">
    <location>
        <begin position="581"/>
        <end position="635"/>
    </location>
</feature>
<keyword evidence="11" id="KW-0539">Nucleus</keyword>
<evidence type="ECO:0000256" key="14">
    <source>
        <dbReference type="ARBA" id="ARBA00048081"/>
    </source>
</evidence>
<dbReference type="InterPro" id="IPR041938">
    <property type="entry name" value="Hist-Lys_N-MTase_N"/>
</dbReference>
<dbReference type="InterPro" id="IPR039977">
    <property type="entry name" value="Suv4-20/Set9"/>
</dbReference>
<dbReference type="GO" id="GO:0032259">
    <property type="term" value="P:methylation"/>
    <property type="evidence" value="ECO:0007669"/>
    <property type="project" value="UniProtKB-KW"/>
</dbReference>
<evidence type="ECO:0000256" key="1">
    <source>
        <dbReference type="ARBA" id="ARBA00001984"/>
    </source>
</evidence>
<dbReference type="SMART" id="SM00317">
    <property type="entry name" value="SET"/>
    <property type="match status" value="1"/>
</dbReference>
<keyword evidence="6" id="KW-0158">Chromosome</keyword>
<feature type="domain" description="SET" evidence="16">
    <location>
        <begin position="114"/>
        <end position="228"/>
    </location>
</feature>
<feature type="region of interest" description="Disordered" evidence="15">
    <location>
        <begin position="831"/>
        <end position="881"/>
    </location>
</feature>
<dbReference type="PANTHER" id="PTHR12977:SF4">
    <property type="entry name" value="HISTONE-LYSINE N-METHYLTRANSFERASE KMT5B"/>
    <property type="match status" value="1"/>
</dbReference>
<dbReference type="PROSITE" id="PS50280">
    <property type="entry name" value="SET"/>
    <property type="match status" value="1"/>
</dbReference>
<comment type="catalytic activity">
    <reaction evidence="14">
        <text>L-lysyl(20)-[histone H4] + 3 S-adenosyl-L-methionine = N(6),N(6),N(6)-trimethyl-L-lysyl(20)-[histone H4] + 3 S-adenosyl-L-homocysteine + 3 H(+)</text>
        <dbReference type="Rhea" id="RHEA:64456"/>
        <dbReference type="Rhea" id="RHEA-COMP:15554"/>
        <dbReference type="Rhea" id="RHEA-COMP:15998"/>
        <dbReference type="ChEBI" id="CHEBI:15378"/>
        <dbReference type="ChEBI" id="CHEBI:29969"/>
        <dbReference type="ChEBI" id="CHEBI:57856"/>
        <dbReference type="ChEBI" id="CHEBI:59789"/>
        <dbReference type="ChEBI" id="CHEBI:61961"/>
        <dbReference type="EC" id="2.1.1.372"/>
    </reaction>
</comment>
<keyword evidence="9" id="KW-0949">S-adenosyl-L-methionine</keyword>
<evidence type="ECO:0000256" key="4">
    <source>
        <dbReference type="ARBA" id="ARBA00014232"/>
    </source>
</evidence>
<reference evidence="18" key="4">
    <citation type="journal article" date="2015" name="G3 (Bethesda)">
        <title>Genome sequences of three phytopathogenic species of the Magnaporthaceae family of fungi.</title>
        <authorList>
            <person name="Okagaki L.H."/>
            <person name="Nunes C.C."/>
            <person name="Sailsbery J."/>
            <person name="Clay B."/>
            <person name="Brown D."/>
            <person name="John T."/>
            <person name="Oh Y."/>
            <person name="Young N."/>
            <person name="Fitzgerald M."/>
            <person name="Haas B.J."/>
            <person name="Zeng Q."/>
            <person name="Young S."/>
            <person name="Adiconis X."/>
            <person name="Fan L."/>
            <person name="Levin J.Z."/>
            <person name="Mitchell T.K."/>
            <person name="Okubara P.A."/>
            <person name="Farman M.L."/>
            <person name="Kohn L.M."/>
            <person name="Birren B."/>
            <person name="Ma L.-J."/>
            <person name="Dean R.A."/>
        </authorList>
    </citation>
    <scope>NUCLEOTIDE SEQUENCE</scope>
    <source>
        <strain evidence="18">R3-111a-1</strain>
    </source>
</reference>
<dbReference type="EMBL" id="GL385403">
    <property type="protein sequence ID" value="EJT69864.1"/>
    <property type="molecule type" value="Genomic_DNA"/>
</dbReference>
<reference evidence="18" key="5">
    <citation type="submission" date="2018-04" db="UniProtKB">
        <authorList>
            <consortium name="EnsemblFungi"/>
        </authorList>
    </citation>
    <scope>IDENTIFICATION</scope>
    <source>
        <strain evidence="18">R3-111a-1</strain>
    </source>
</reference>
<accession>J3PGW7</accession>
<evidence type="ECO:0000256" key="5">
    <source>
        <dbReference type="ARBA" id="ARBA00015413"/>
    </source>
</evidence>
<dbReference type="Gene3D" id="1.10.10.1700">
    <property type="entry name" value="Histone-lysine N-methyltransferase"/>
    <property type="match status" value="1"/>
</dbReference>